<feature type="transmembrane region" description="Helical" evidence="1">
    <location>
        <begin position="6"/>
        <end position="25"/>
    </location>
</feature>
<name>A0A8D8QQ95_9HEMI</name>
<sequence length="133" mass="15616">MGYQLYLVPIVGLGTIVIFNIFYTIHQDSAVINYFTRKINFILRSFPMGHTFPTYLHNNYTILFLSIHPKNKYRYLGNMNDYLKTKQQKTIPIMLMLLTRIINNALDNIMEPRNFCVTILWASLCVTEGLFLL</sequence>
<accession>A0A8D8QQ95</accession>
<keyword evidence="1" id="KW-0472">Membrane</keyword>
<protein>
    <submittedName>
        <fullName evidence="2">Uncharacterized protein</fullName>
    </submittedName>
</protein>
<proteinExistence type="predicted"/>
<keyword evidence="1" id="KW-1133">Transmembrane helix</keyword>
<organism evidence="2">
    <name type="scientific">Cacopsylla melanoneura</name>
    <dbReference type="NCBI Taxonomy" id="428564"/>
    <lineage>
        <taxon>Eukaryota</taxon>
        <taxon>Metazoa</taxon>
        <taxon>Ecdysozoa</taxon>
        <taxon>Arthropoda</taxon>
        <taxon>Hexapoda</taxon>
        <taxon>Insecta</taxon>
        <taxon>Pterygota</taxon>
        <taxon>Neoptera</taxon>
        <taxon>Paraneoptera</taxon>
        <taxon>Hemiptera</taxon>
        <taxon>Sternorrhyncha</taxon>
        <taxon>Psylloidea</taxon>
        <taxon>Psyllidae</taxon>
        <taxon>Psyllinae</taxon>
        <taxon>Cacopsylla</taxon>
    </lineage>
</organism>
<reference evidence="2" key="1">
    <citation type="submission" date="2021-05" db="EMBL/GenBank/DDBJ databases">
        <authorList>
            <person name="Alioto T."/>
            <person name="Alioto T."/>
            <person name="Gomez Garrido J."/>
        </authorList>
    </citation>
    <scope>NUCLEOTIDE SEQUENCE</scope>
</reference>
<evidence type="ECO:0000313" key="2">
    <source>
        <dbReference type="EMBL" id="CAG6636280.1"/>
    </source>
</evidence>
<dbReference type="AlphaFoldDB" id="A0A8D8QQ95"/>
<keyword evidence="1" id="KW-0812">Transmembrane</keyword>
<dbReference type="EMBL" id="HBUF01093544">
    <property type="protein sequence ID" value="CAG6636280.1"/>
    <property type="molecule type" value="Transcribed_RNA"/>
</dbReference>
<evidence type="ECO:0000256" key="1">
    <source>
        <dbReference type="SAM" id="Phobius"/>
    </source>
</evidence>